<protein>
    <recommendedName>
        <fullName evidence="3">SpoVT-AbrB domain-containing protein</fullName>
    </recommendedName>
</protein>
<sequence>MKSVIHIHALKVDEAGHIILPADVEAELEAYTLEVEIEQGELAVRLVPR</sequence>
<accession>A0A848CYB9</accession>
<dbReference type="Proteomes" id="UP000561326">
    <property type="component" value="Unassembled WGS sequence"/>
</dbReference>
<dbReference type="RefSeq" id="WP_168975832.1">
    <property type="nucleotide sequence ID" value="NZ_CAMJCG010000026.1"/>
</dbReference>
<reference evidence="1 2" key="1">
    <citation type="submission" date="2020-04" db="EMBL/GenBank/DDBJ databases">
        <authorList>
            <person name="Hitch T.C.A."/>
            <person name="Wylensek D."/>
            <person name="Clavel T."/>
        </authorList>
    </citation>
    <scope>NUCLEOTIDE SEQUENCE [LARGE SCALE GENOMIC DNA]</scope>
    <source>
        <strain evidence="1 2">WB01_D5_05</strain>
    </source>
</reference>
<comment type="caution">
    <text evidence="1">The sequence shown here is derived from an EMBL/GenBank/DDBJ whole genome shotgun (WGS) entry which is preliminary data.</text>
</comment>
<evidence type="ECO:0000313" key="2">
    <source>
        <dbReference type="Proteomes" id="UP000561326"/>
    </source>
</evidence>
<organism evidence="1 2">
    <name type="scientific">Aneurinibacillus aneurinilyticus</name>
    <name type="common">Bacillus aneurinolyticus</name>
    <dbReference type="NCBI Taxonomy" id="1391"/>
    <lineage>
        <taxon>Bacteria</taxon>
        <taxon>Bacillati</taxon>
        <taxon>Bacillota</taxon>
        <taxon>Bacilli</taxon>
        <taxon>Bacillales</taxon>
        <taxon>Paenibacillaceae</taxon>
        <taxon>Aneurinibacillus group</taxon>
        <taxon>Aneurinibacillus</taxon>
    </lineage>
</organism>
<dbReference type="EMBL" id="JABAGO010000036">
    <property type="protein sequence ID" value="NME99921.1"/>
    <property type="molecule type" value="Genomic_DNA"/>
</dbReference>
<proteinExistence type="predicted"/>
<evidence type="ECO:0008006" key="3">
    <source>
        <dbReference type="Google" id="ProtNLM"/>
    </source>
</evidence>
<dbReference type="AlphaFoldDB" id="A0A848CYB9"/>
<name>A0A848CYB9_ANEAE</name>
<evidence type="ECO:0000313" key="1">
    <source>
        <dbReference type="EMBL" id="NME99921.1"/>
    </source>
</evidence>
<gene>
    <name evidence="1" type="ORF">HF838_16930</name>
</gene>